<feature type="non-terminal residue" evidence="3">
    <location>
        <position position="1"/>
    </location>
</feature>
<dbReference type="PANTHER" id="PTHR15503">
    <property type="entry name" value="LDOC1 RELATED"/>
    <property type="match status" value="1"/>
</dbReference>
<evidence type="ECO:0000313" key="3">
    <source>
        <dbReference type="EMBL" id="KAL0164906.1"/>
    </source>
</evidence>
<dbReference type="Pfam" id="PF03732">
    <property type="entry name" value="Retrotrans_gag"/>
    <property type="match status" value="1"/>
</dbReference>
<dbReference type="Pfam" id="PF08284">
    <property type="entry name" value="RVP_2"/>
    <property type="match status" value="1"/>
</dbReference>
<dbReference type="InterPro" id="IPR005162">
    <property type="entry name" value="Retrotrans_gag_dom"/>
</dbReference>
<reference evidence="3 4" key="1">
    <citation type="submission" date="2024-05" db="EMBL/GenBank/DDBJ databases">
        <title>Genome sequencing and assembly of Indian major carp, Cirrhinus mrigala (Hamilton, 1822).</title>
        <authorList>
            <person name="Mohindra V."/>
            <person name="Chowdhury L.M."/>
            <person name="Lal K."/>
            <person name="Jena J.K."/>
        </authorList>
    </citation>
    <scope>NUCLEOTIDE SEQUENCE [LARGE SCALE GENOMIC DNA]</scope>
    <source>
        <strain evidence="3">CM1030</strain>
        <tissue evidence="3">Blood</tissue>
    </source>
</reference>
<protein>
    <recommendedName>
        <fullName evidence="2">Retrotransposon gag domain-containing protein</fullName>
    </recommendedName>
</protein>
<dbReference type="PANTHER" id="PTHR15503:SF22">
    <property type="entry name" value="TRANSPOSON TY3-I GAG POLYPROTEIN"/>
    <property type="match status" value="1"/>
</dbReference>
<evidence type="ECO:0000259" key="2">
    <source>
        <dbReference type="Pfam" id="PF03732"/>
    </source>
</evidence>
<feature type="compositionally biased region" description="Polar residues" evidence="1">
    <location>
        <begin position="229"/>
        <end position="249"/>
    </location>
</feature>
<keyword evidence="4" id="KW-1185">Reference proteome</keyword>
<evidence type="ECO:0000313" key="4">
    <source>
        <dbReference type="Proteomes" id="UP001529510"/>
    </source>
</evidence>
<dbReference type="InterPro" id="IPR032567">
    <property type="entry name" value="RTL1-rel"/>
</dbReference>
<dbReference type="CDD" id="cd00303">
    <property type="entry name" value="retropepsin_like"/>
    <property type="match status" value="1"/>
</dbReference>
<dbReference type="AlphaFoldDB" id="A0ABD0NUF4"/>
<name>A0ABD0NUF4_CIRMR</name>
<dbReference type="SUPFAM" id="SSF50630">
    <property type="entry name" value="Acid proteases"/>
    <property type="match status" value="1"/>
</dbReference>
<comment type="caution">
    <text evidence="3">The sequence shown here is derived from an EMBL/GenBank/DDBJ whole genome shotgun (WGS) entry which is preliminary data.</text>
</comment>
<dbReference type="Proteomes" id="UP001529510">
    <property type="component" value="Unassembled WGS sequence"/>
</dbReference>
<dbReference type="Gene3D" id="2.40.70.10">
    <property type="entry name" value="Acid Proteases"/>
    <property type="match status" value="1"/>
</dbReference>
<dbReference type="EMBL" id="JAMKFB020000020">
    <property type="protein sequence ID" value="KAL0164906.1"/>
    <property type="molecule type" value="Genomic_DNA"/>
</dbReference>
<feature type="non-terminal residue" evidence="3">
    <location>
        <position position="519"/>
    </location>
</feature>
<evidence type="ECO:0000256" key="1">
    <source>
        <dbReference type="SAM" id="MobiDB-lite"/>
    </source>
</evidence>
<dbReference type="InterPro" id="IPR021109">
    <property type="entry name" value="Peptidase_aspartic_dom_sf"/>
</dbReference>
<accession>A0ABD0NUF4</accession>
<sequence>LRQEMVGLRAEVTALRAETAGLQAECGALQSDLTTLQADYDDLAAAQIAPAEPIRPAQQPKISLPDKWDGSDARCDVFLTNLSLIFEFQPSRYPTDRSRIALLVSLLTGQAAEWAAAVLKANSDSAHSYPAFTTQLRAVFQHPESEVEVDSRLYHLRQGERSVSRYTTEFRTLSVQTTWSDATLRTAYYEGLSIRLKDELAVRELPDTLEGMIQLALRVDQRMRHHSPRTNPVSRSSTGTIPRTRTLDSPVTYGVAAPSPPPPIASEAHSRSRGAHANRPHLPTLPRRFITPSSDLPSSSGKQPDQVERGRSLPGPVTKKPCPAESRMLLQVSILVGHQRIVTTAFVDSGAAGNFIDQDYAAQLGIETEVLSQPLTITAIDGRPLNFSPVIRRTKEIHLVIGNHTEKIQLYITKITSPPVILGHPWLITHDPFISWTNNKIVHWGATCQELCLRAQVGTCSGESEASDINLEEVPVPYRDLAEVFSKRSAAQLPPHRPYDLAIDLVPGAVPPRGRLYSL</sequence>
<proteinExistence type="predicted"/>
<feature type="domain" description="Retrotransposon gag" evidence="2">
    <location>
        <begin position="102"/>
        <end position="193"/>
    </location>
</feature>
<organism evidence="3 4">
    <name type="scientific">Cirrhinus mrigala</name>
    <name type="common">Mrigala</name>
    <dbReference type="NCBI Taxonomy" id="683832"/>
    <lineage>
        <taxon>Eukaryota</taxon>
        <taxon>Metazoa</taxon>
        <taxon>Chordata</taxon>
        <taxon>Craniata</taxon>
        <taxon>Vertebrata</taxon>
        <taxon>Euteleostomi</taxon>
        <taxon>Actinopterygii</taxon>
        <taxon>Neopterygii</taxon>
        <taxon>Teleostei</taxon>
        <taxon>Ostariophysi</taxon>
        <taxon>Cypriniformes</taxon>
        <taxon>Cyprinidae</taxon>
        <taxon>Labeoninae</taxon>
        <taxon>Labeonini</taxon>
        <taxon>Cirrhinus</taxon>
    </lineage>
</organism>
<feature type="compositionally biased region" description="Polar residues" evidence="1">
    <location>
        <begin position="291"/>
        <end position="303"/>
    </location>
</feature>
<feature type="region of interest" description="Disordered" evidence="1">
    <location>
        <begin position="223"/>
        <end position="322"/>
    </location>
</feature>
<gene>
    <name evidence="3" type="ORF">M9458_040659</name>
</gene>